<proteinExistence type="predicted"/>
<evidence type="ECO:0000313" key="2">
    <source>
        <dbReference type="Proteomes" id="UP001179361"/>
    </source>
</evidence>
<organism evidence="1 2">
    <name type="scientific">Massilia phyllostachyos</name>
    <dbReference type="NCBI Taxonomy" id="2898585"/>
    <lineage>
        <taxon>Bacteria</taxon>
        <taxon>Pseudomonadati</taxon>
        <taxon>Pseudomonadota</taxon>
        <taxon>Betaproteobacteria</taxon>
        <taxon>Burkholderiales</taxon>
        <taxon>Oxalobacteraceae</taxon>
        <taxon>Telluria group</taxon>
        <taxon>Massilia</taxon>
    </lineage>
</organism>
<dbReference type="InterPro" id="IPR032675">
    <property type="entry name" value="LRR_dom_sf"/>
</dbReference>
<gene>
    <name evidence="1" type="ORF">LQ564_23005</name>
</gene>
<comment type="caution">
    <text evidence="1">The sequence shown here is derived from an EMBL/GenBank/DDBJ whole genome shotgun (WGS) entry which is preliminary data.</text>
</comment>
<keyword evidence="2" id="KW-1185">Reference proteome</keyword>
<evidence type="ECO:0000313" key="1">
    <source>
        <dbReference type="EMBL" id="MCD2519176.1"/>
    </source>
</evidence>
<dbReference type="SUPFAM" id="SSF52047">
    <property type="entry name" value="RNI-like"/>
    <property type="match status" value="1"/>
</dbReference>
<dbReference type="Gene3D" id="3.80.10.10">
    <property type="entry name" value="Ribonuclease Inhibitor"/>
    <property type="match status" value="1"/>
</dbReference>
<dbReference type="Proteomes" id="UP001179361">
    <property type="component" value="Unassembled WGS sequence"/>
</dbReference>
<dbReference type="InterPro" id="IPR047722">
    <property type="entry name" value="STM4015-like"/>
</dbReference>
<sequence length="304" mass="33453">MTISEPTETFFDKPLRNYESGTTPDIGQHVYRLALEYDDSRKMTDLIDEFLGKIDPAQLDALVIGMWAEPYEAGADELIATLVARAPALTGLRALFIGDMTYEECEISWIVQGDYAPLLNAFPQLEVLRIRGANGLSFAPFTHPALRSFTIESGGLPDSVAEALAGSSMPQLAHLELWLGTEDYGFSGDVALYRRVADALWTPSLAYLGLRDSEIADDLAQWLAGHEPIRQLDTLDLSLGTISDVGARALIDSPHVRALRRLDLSHHYISEALQAELNALPCQVVLDDAQDEDGEDFRYVAVGE</sequence>
<accession>A0ABS8QBN3</accession>
<name>A0ABS8QBN3_9BURK</name>
<reference evidence="1" key="1">
    <citation type="submission" date="2021-11" db="EMBL/GenBank/DDBJ databases">
        <title>The complete genome of Massilia sp sp. G4R7.</title>
        <authorList>
            <person name="Liu L."/>
            <person name="Yue J."/>
            <person name="Yuan J."/>
            <person name="Yang F."/>
            <person name="Li L."/>
        </authorList>
    </citation>
    <scope>NUCLEOTIDE SEQUENCE</scope>
    <source>
        <strain evidence="1">G4R7</strain>
    </source>
</reference>
<dbReference type="EMBL" id="JAJNOC010000011">
    <property type="protein sequence ID" value="MCD2519176.1"/>
    <property type="molecule type" value="Genomic_DNA"/>
</dbReference>
<dbReference type="NCBIfam" id="NF038076">
    <property type="entry name" value="fam_STM4015"/>
    <property type="match status" value="1"/>
</dbReference>
<protein>
    <submittedName>
        <fullName evidence="1">STM4015 family protein</fullName>
    </submittedName>
</protein>
<dbReference type="RefSeq" id="WP_231060452.1">
    <property type="nucleotide sequence ID" value="NZ_JAJNOC010000011.1"/>
</dbReference>